<evidence type="ECO:0000256" key="4">
    <source>
        <dbReference type="ARBA" id="ARBA00022692"/>
    </source>
</evidence>
<dbReference type="PROSITE" id="PS50928">
    <property type="entry name" value="ABC_TM1"/>
    <property type="match status" value="1"/>
</dbReference>
<feature type="transmembrane region" description="Helical" evidence="7">
    <location>
        <begin position="81"/>
        <end position="102"/>
    </location>
</feature>
<protein>
    <submittedName>
        <fullName evidence="9">Sugar ABC transporter permease</fullName>
    </submittedName>
</protein>
<dbReference type="Gene3D" id="1.10.3720.10">
    <property type="entry name" value="MetI-like"/>
    <property type="match status" value="1"/>
</dbReference>
<dbReference type="InterPro" id="IPR035906">
    <property type="entry name" value="MetI-like_sf"/>
</dbReference>
<feature type="transmembrane region" description="Helical" evidence="7">
    <location>
        <begin position="267"/>
        <end position="289"/>
    </location>
</feature>
<keyword evidence="3" id="KW-1003">Cell membrane</keyword>
<dbReference type="EMBL" id="JAGRPV010000001">
    <property type="protein sequence ID" value="MDI4647049.1"/>
    <property type="molecule type" value="Genomic_DNA"/>
</dbReference>
<feature type="transmembrane region" description="Helical" evidence="7">
    <location>
        <begin position="163"/>
        <end position="186"/>
    </location>
</feature>
<dbReference type="RefSeq" id="WP_282909855.1">
    <property type="nucleotide sequence ID" value="NZ_JAGRPV010000001.1"/>
</dbReference>
<dbReference type="InterPro" id="IPR051393">
    <property type="entry name" value="ABC_transporter_permease"/>
</dbReference>
<organism evidence="9 10">
    <name type="scientific">Cohnella hashimotonis</name>
    <dbReference type="NCBI Taxonomy" id="2826895"/>
    <lineage>
        <taxon>Bacteria</taxon>
        <taxon>Bacillati</taxon>
        <taxon>Bacillota</taxon>
        <taxon>Bacilli</taxon>
        <taxon>Bacillales</taxon>
        <taxon>Paenibacillaceae</taxon>
        <taxon>Cohnella</taxon>
    </lineage>
</organism>
<dbReference type="PANTHER" id="PTHR30193">
    <property type="entry name" value="ABC TRANSPORTER PERMEASE PROTEIN"/>
    <property type="match status" value="1"/>
</dbReference>
<evidence type="ECO:0000256" key="5">
    <source>
        <dbReference type="ARBA" id="ARBA00022989"/>
    </source>
</evidence>
<evidence type="ECO:0000256" key="1">
    <source>
        <dbReference type="ARBA" id="ARBA00004651"/>
    </source>
</evidence>
<dbReference type="InterPro" id="IPR000515">
    <property type="entry name" value="MetI-like"/>
</dbReference>
<evidence type="ECO:0000259" key="8">
    <source>
        <dbReference type="PROSITE" id="PS50928"/>
    </source>
</evidence>
<feature type="transmembrane region" description="Helical" evidence="7">
    <location>
        <begin position="215"/>
        <end position="236"/>
    </location>
</feature>
<dbReference type="SUPFAM" id="SSF161098">
    <property type="entry name" value="MetI-like"/>
    <property type="match status" value="1"/>
</dbReference>
<evidence type="ECO:0000313" key="9">
    <source>
        <dbReference type="EMBL" id="MDI4647049.1"/>
    </source>
</evidence>
<keyword evidence="6 7" id="KW-0472">Membrane</keyword>
<name>A0ABT6TM86_9BACL</name>
<accession>A0ABT6TM86</accession>
<comment type="subcellular location">
    <subcellularLocation>
        <location evidence="1 7">Cell membrane</location>
        <topology evidence="1 7">Multi-pass membrane protein</topology>
    </subcellularLocation>
</comment>
<evidence type="ECO:0000256" key="2">
    <source>
        <dbReference type="ARBA" id="ARBA00022448"/>
    </source>
</evidence>
<evidence type="ECO:0000256" key="3">
    <source>
        <dbReference type="ARBA" id="ARBA00022475"/>
    </source>
</evidence>
<keyword evidence="10" id="KW-1185">Reference proteome</keyword>
<dbReference type="PANTHER" id="PTHR30193:SF1">
    <property type="entry name" value="ABC TRANSPORTER PERMEASE PROTEIN YESP-RELATED"/>
    <property type="match status" value="1"/>
</dbReference>
<gene>
    <name evidence="9" type="ORF">KB449_18880</name>
</gene>
<feature type="transmembrane region" description="Helical" evidence="7">
    <location>
        <begin position="114"/>
        <end position="134"/>
    </location>
</feature>
<sequence length="302" mass="33305">MSKPVSRKAALKKKEEIAGYLFALPAILGLLIWTIGPMVASLGISLTDWQILSAAKWVGFDNYRTVITEDLFFKKSLLVTFYFAIGSVVFTMLASIVVALFMNYGVRGQAAFRTIFYLPTIVPIVASSMLWVWLFNPDFGLLNTVLKSVGLPTLMWIYDEATVIPSLILMSMWGCGSAALIILAGLQDVPKHLLEAVEIDGGNGWHKFRYVTIPMITPVIFFNLVMGLIGSLQAFAQAYVMTGGGPNNGTLFYVYLIYREAFQYNHFGYASALSWILFALIAALTAGVFKSSKAWVHYGGGK</sequence>
<feature type="transmembrane region" description="Helical" evidence="7">
    <location>
        <begin position="20"/>
        <end position="44"/>
    </location>
</feature>
<evidence type="ECO:0000313" key="10">
    <source>
        <dbReference type="Proteomes" id="UP001161691"/>
    </source>
</evidence>
<evidence type="ECO:0000256" key="6">
    <source>
        <dbReference type="ARBA" id="ARBA00023136"/>
    </source>
</evidence>
<reference evidence="9" key="1">
    <citation type="submission" date="2023-04" db="EMBL/GenBank/DDBJ databases">
        <title>Comparative genomic analysis of Cohnella hashimotonis sp. nov., isolated from the International Space Station.</title>
        <authorList>
            <person name="Venkateswaran K."/>
            <person name="Simpson A."/>
        </authorList>
    </citation>
    <scope>NUCLEOTIDE SEQUENCE</scope>
    <source>
        <strain evidence="9">F6_2S_P_1</strain>
    </source>
</reference>
<keyword evidence="4 7" id="KW-0812">Transmembrane</keyword>
<dbReference type="CDD" id="cd06261">
    <property type="entry name" value="TM_PBP2"/>
    <property type="match status" value="1"/>
</dbReference>
<comment type="caution">
    <text evidence="9">The sequence shown here is derived from an EMBL/GenBank/DDBJ whole genome shotgun (WGS) entry which is preliminary data.</text>
</comment>
<comment type="similarity">
    <text evidence="7">Belongs to the binding-protein-dependent transport system permease family.</text>
</comment>
<evidence type="ECO:0000256" key="7">
    <source>
        <dbReference type="RuleBase" id="RU363032"/>
    </source>
</evidence>
<feature type="domain" description="ABC transmembrane type-1" evidence="8">
    <location>
        <begin position="77"/>
        <end position="288"/>
    </location>
</feature>
<dbReference type="Pfam" id="PF00528">
    <property type="entry name" value="BPD_transp_1"/>
    <property type="match status" value="1"/>
</dbReference>
<proteinExistence type="inferred from homology"/>
<dbReference type="Proteomes" id="UP001161691">
    <property type="component" value="Unassembled WGS sequence"/>
</dbReference>
<keyword evidence="5 7" id="KW-1133">Transmembrane helix</keyword>
<keyword evidence="2 7" id="KW-0813">Transport</keyword>